<organism evidence="1 2">
    <name type="scientific">Gossypium arboreum</name>
    <name type="common">Tree cotton</name>
    <name type="synonym">Gossypium nanking</name>
    <dbReference type="NCBI Taxonomy" id="29729"/>
    <lineage>
        <taxon>Eukaryota</taxon>
        <taxon>Viridiplantae</taxon>
        <taxon>Streptophyta</taxon>
        <taxon>Embryophyta</taxon>
        <taxon>Tracheophyta</taxon>
        <taxon>Spermatophyta</taxon>
        <taxon>Magnoliopsida</taxon>
        <taxon>eudicotyledons</taxon>
        <taxon>Gunneridae</taxon>
        <taxon>Pentapetalae</taxon>
        <taxon>rosids</taxon>
        <taxon>malvids</taxon>
        <taxon>Malvales</taxon>
        <taxon>Malvaceae</taxon>
        <taxon>Malvoideae</taxon>
        <taxon>Gossypium</taxon>
    </lineage>
</organism>
<keyword evidence="2" id="KW-1185">Reference proteome</keyword>
<evidence type="ECO:0008006" key="3">
    <source>
        <dbReference type="Google" id="ProtNLM"/>
    </source>
</evidence>
<protein>
    <recommendedName>
        <fullName evidence="3">RNase H type-1 domain-containing protein</fullName>
    </recommendedName>
</protein>
<dbReference type="EMBL" id="JARKNE010000012">
    <property type="protein sequence ID" value="KAK5774539.1"/>
    <property type="molecule type" value="Genomic_DNA"/>
</dbReference>
<proteinExistence type="predicted"/>
<comment type="caution">
    <text evidence="1">The sequence shown here is derived from an EMBL/GenBank/DDBJ whole genome shotgun (WGS) entry which is preliminary data.</text>
</comment>
<evidence type="ECO:0000313" key="2">
    <source>
        <dbReference type="Proteomes" id="UP001358586"/>
    </source>
</evidence>
<accession>A0ABR0MKL3</accession>
<dbReference type="Proteomes" id="UP001358586">
    <property type="component" value="Chromosome 12"/>
</dbReference>
<reference evidence="1 2" key="1">
    <citation type="submission" date="2023-03" db="EMBL/GenBank/DDBJ databases">
        <title>WGS of Gossypium arboreum.</title>
        <authorList>
            <person name="Yu D."/>
        </authorList>
    </citation>
    <scope>NUCLEOTIDE SEQUENCE [LARGE SCALE GENOMIC DNA]</scope>
    <source>
        <tissue evidence="1">Leaf</tissue>
    </source>
</reference>
<name>A0ABR0MKL3_GOSAR</name>
<sequence>MNRIGKHGWPSFLLIIVNPDVKRLAIGFWALWFNRNSIYHEGAGKSAHGVISFIKAYITEMDRLENTTSTMQFSVDVLKLNFDASFQQDTNRSVSVKEVKARIRSFESINFSFVPRCANNAAHVFAEEGQSHASSMYWVEEASTSLERAAERDRWWLNGNV</sequence>
<gene>
    <name evidence="1" type="ORF">PVK06_042394</name>
</gene>
<evidence type="ECO:0000313" key="1">
    <source>
        <dbReference type="EMBL" id="KAK5774539.1"/>
    </source>
</evidence>